<comment type="caution">
    <text evidence="3">The sequence shown here is derived from an EMBL/GenBank/DDBJ whole genome shotgun (WGS) entry which is preliminary data.</text>
</comment>
<feature type="transmembrane region" description="Helical" evidence="1">
    <location>
        <begin position="6"/>
        <end position="25"/>
    </location>
</feature>
<evidence type="ECO:0000313" key="4">
    <source>
        <dbReference type="Proteomes" id="UP000623687"/>
    </source>
</evidence>
<dbReference type="GO" id="GO:0016491">
    <property type="term" value="F:oxidoreductase activity"/>
    <property type="evidence" value="ECO:0007669"/>
    <property type="project" value="InterPro"/>
</dbReference>
<dbReference type="OrthoDB" id="545169at2759"/>
<gene>
    <name evidence="3" type="ORF">PC9H_002499</name>
</gene>
<protein>
    <recommendedName>
        <fullName evidence="2">ER-bound oxygenase mpaB/mpaB'/Rubber oxygenase catalytic domain-containing protein</fullName>
    </recommendedName>
</protein>
<dbReference type="VEuPathDB" id="FungiDB:PC9H_002499"/>
<dbReference type="PANTHER" id="PTHR36124:SF1">
    <property type="entry name" value="ER-BOUND OXYGENASE MPAB_MPAB'_RUBBER OXYGENASE CATALYTIC DOMAIN-CONTAINING PROTEIN"/>
    <property type="match status" value="1"/>
</dbReference>
<dbReference type="InterPro" id="IPR018713">
    <property type="entry name" value="MPAB/Lcp_cat_dom"/>
</dbReference>
<evidence type="ECO:0000313" key="3">
    <source>
        <dbReference type="EMBL" id="KAF7416234.1"/>
    </source>
</evidence>
<dbReference type="AlphaFoldDB" id="A0A8H7DM97"/>
<evidence type="ECO:0000256" key="1">
    <source>
        <dbReference type="SAM" id="Phobius"/>
    </source>
</evidence>
<dbReference type="Pfam" id="PF09995">
    <property type="entry name" value="MPAB_Lcp_cat"/>
    <property type="match status" value="1"/>
</dbReference>
<evidence type="ECO:0000259" key="2">
    <source>
        <dbReference type="Pfam" id="PF09995"/>
    </source>
</evidence>
<dbReference type="EMBL" id="JACETU010000011">
    <property type="protein sequence ID" value="KAF7416234.1"/>
    <property type="molecule type" value="Genomic_DNA"/>
</dbReference>
<sequence>MFGFAVANNLIVALGAAAIASYLLVVHRLRWRRYDDIHAKFESKFKEGKLTPRDAQEIMHASAFYDMPTLMTYSLSFALFKTYAIPSISKILAGTREFTDPSTVSRRYADTEILICTWIASQLPGKFDGEKEENVSDPRGMIALARTNWLHSKYSIKNEDYIYTLALFILEPISWARRYGWRPLSPMEQQSYFLFWVEISKRMEIRDVPGSLDELKEWTQAYEQQAMLPAQSNNDVAEGTTNELLHAAPEAFGIKDFLRRITVCLLDERVRIAMIYPSQPWYLHVLTRSLLTSVKYFQKYLCLPRSSMDCLVRLETPPGDRPRLNPTRYRAVPWYRQKRTGILSLLDNFLVGVGFHDDLPGPKYHADGYRIEELGPPKFEQAGREEVMQMAERLHGCPIKGPWSLQPEH</sequence>
<dbReference type="InterPro" id="IPR046366">
    <property type="entry name" value="MPAB"/>
</dbReference>
<dbReference type="GeneID" id="59372340"/>
<keyword evidence="1" id="KW-0812">Transmembrane</keyword>
<reference evidence="3" key="1">
    <citation type="submission" date="2019-07" db="EMBL/GenBank/DDBJ databases">
        <authorList>
            <person name="Palmer J.M."/>
        </authorList>
    </citation>
    <scope>NUCLEOTIDE SEQUENCE</scope>
    <source>
        <strain evidence="3">PC9</strain>
    </source>
</reference>
<keyword evidence="1" id="KW-0472">Membrane</keyword>
<keyword evidence="1" id="KW-1133">Transmembrane helix</keyword>
<dbReference type="PANTHER" id="PTHR36124">
    <property type="match status" value="1"/>
</dbReference>
<name>A0A8H7DM97_PLEOS</name>
<feature type="domain" description="ER-bound oxygenase mpaB/mpaB'/Rubber oxygenase catalytic" evidence="2">
    <location>
        <begin position="156"/>
        <end position="278"/>
    </location>
</feature>
<dbReference type="RefSeq" id="XP_036625781.1">
    <property type="nucleotide sequence ID" value="XM_036772135.1"/>
</dbReference>
<keyword evidence="4" id="KW-1185">Reference proteome</keyword>
<dbReference type="Proteomes" id="UP000623687">
    <property type="component" value="Unassembled WGS sequence"/>
</dbReference>
<organism evidence="3 4">
    <name type="scientific">Pleurotus ostreatus</name>
    <name type="common">Oyster mushroom</name>
    <name type="synonym">White-rot fungus</name>
    <dbReference type="NCBI Taxonomy" id="5322"/>
    <lineage>
        <taxon>Eukaryota</taxon>
        <taxon>Fungi</taxon>
        <taxon>Dikarya</taxon>
        <taxon>Basidiomycota</taxon>
        <taxon>Agaricomycotina</taxon>
        <taxon>Agaricomycetes</taxon>
        <taxon>Agaricomycetidae</taxon>
        <taxon>Agaricales</taxon>
        <taxon>Pleurotineae</taxon>
        <taxon>Pleurotaceae</taxon>
        <taxon>Pleurotus</taxon>
    </lineage>
</organism>
<accession>A0A8H7DM97</accession>
<proteinExistence type="predicted"/>